<reference evidence="2 3" key="1">
    <citation type="submission" date="2016-09" db="EMBL/GenBank/DDBJ databases">
        <title>Bacillus aquimaris SAMM genome sequence reveals colonization and biosurfactant production capacities.</title>
        <authorList>
            <person name="Waghmode S.R."/>
            <person name="Suryavanshi M.V."/>
        </authorList>
    </citation>
    <scope>NUCLEOTIDE SEQUENCE [LARGE SCALE GENOMIC DNA]</scope>
    <source>
        <strain evidence="2 3">SAMM</strain>
    </source>
</reference>
<evidence type="ECO:0000313" key="2">
    <source>
        <dbReference type="EMBL" id="OIU68675.1"/>
    </source>
</evidence>
<name>A0A1J6WK99_9BACI</name>
<dbReference type="Proteomes" id="UP000182062">
    <property type="component" value="Unassembled WGS sequence"/>
</dbReference>
<protein>
    <submittedName>
        <fullName evidence="2">Uncharacterized protein</fullName>
    </submittedName>
</protein>
<feature type="transmembrane region" description="Helical" evidence="1">
    <location>
        <begin position="35"/>
        <end position="55"/>
    </location>
</feature>
<dbReference type="RefSeq" id="WP_071620103.1">
    <property type="nucleotide sequence ID" value="NZ_MINN01000128.1"/>
</dbReference>
<accession>A0A1J6WK99</accession>
<keyword evidence="1" id="KW-0472">Membrane</keyword>
<feature type="transmembrane region" description="Helical" evidence="1">
    <location>
        <begin position="7"/>
        <end position="29"/>
    </location>
</feature>
<organism evidence="2 3">
    <name type="scientific">Rossellomorea aquimaris</name>
    <dbReference type="NCBI Taxonomy" id="189382"/>
    <lineage>
        <taxon>Bacteria</taxon>
        <taxon>Bacillati</taxon>
        <taxon>Bacillota</taxon>
        <taxon>Bacilli</taxon>
        <taxon>Bacillales</taxon>
        <taxon>Bacillaceae</taxon>
        <taxon>Rossellomorea</taxon>
    </lineage>
</organism>
<dbReference type="EMBL" id="MINN01000128">
    <property type="protein sequence ID" value="OIU68675.1"/>
    <property type="molecule type" value="Genomic_DNA"/>
</dbReference>
<sequence length="67" mass="7562">MKTGTKIALFIALFVLVGFPVIFTFVSMMTGNWKYLLYSLPGCFTAGFTGLIVTLKHIRDERKTAER</sequence>
<proteinExistence type="predicted"/>
<dbReference type="AlphaFoldDB" id="A0A1J6WK99"/>
<dbReference type="OrthoDB" id="2897504at2"/>
<keyword evidence="3" id="KW-1185">Reference proteome</keyword>
<comment type="caution">
    <text evidence="2">The sequence shown here is derived from an EMBL/GenBank/DDBJ whole genome shotgun (WGS) entry which is preliminary data.</text>
</comment>
<gene>
    <name evidence="2" type="ORF">BHE18_17285</name>
</gene>
<keyword evidence="1" id="KW-0812">Transmembrane</keyword>
<keyword evidence="1" id="KW-1133">Transmembrane helix</keyword>
<evidence type="ECO:0000256" key="1">
    <source>
        <dbReference type="SAM" id="Phobius"/>
    </source>
</evidence>
<evidence type="ECO:0000313" key="3">
    <source>
        <dbReference type="Proteomes" id="UP000182062"/>
    </source>
</evidence>